<reference evidence="2" key="2">
    <citation type="journal article" date="2015" name="Fish Shellfish Immunol.">
        <title>Early steps in the European eel (Anguilla anguilla)-Vibrio vulnificus interaction in the gills: Role of the RtxA13 toxin.</title>
        <authorList>
            <person name="Callol A."/>
            <person name="Pajuelo D."/>
            <person name="Ebbesson L."/>
            <person name="Teles M."/>
            <person name="MacKenzie S."/>
            <person name="Amaro C."/>
        </authorList>
    </citation>
    <scope>NUCLEOTIDE SEQUENCE</scope>
</reference>
<name>A0A0E9SEP9_ANGAN</name>
<evidence type="ECO:0000313" key="2">
    <source>
        <dbReference type="EMBL" id="JAH39180.1"/>
    </source>
</evidence>
<organism evidence="2">
    <name type="scientific">Anguilla anguilla</name>
    <name type="common">European freshwater eel</name>
    <name type="synonym">Muraena anguilla</name>
    <dbReference type="NCBI Taxonomy" id="7936"/>
    <lineage>
        <taxon>Eukaryota</taxon>
        <taxon>Metazoa</taxon>
        <taxon>Chordata</taxon>
        <taxon>Craniata</taxon>
        <taxon>Vertebrata</taxon>
        <taxon>Euteleostomi</taxon>
        <taxon>Actinopterygii</taxon>
        <taxon>Neopterygii</taxon>
        <taxon>Teleostei</taxon>
        <taxon>Anguilliformes</taxon>
        <taxon>Anguillidae</taxon>
        <taxon>Anguilla</taxon>
    </lineage>
</organism>
<reference evidence="2" key="1">
    <citation type="submission" date="2014-11" db="EMBL/GenBank/DDBJ databases">
        <authorList>
            <person name="Amaro Gonzalez C."/>
        </authorList>
    </citation>
    <scope>NUCLEOTIDE SEQUENCE</scope>
</reference>
<accession>A0A0E9SEP9</accession>
<protein>
    <submittedName>
        <fullName evidence="2">Uncharacterized protein</fullName>
    </submittedName>
</protein>
<sequence>MSPTPVEQLKKPHNSSHQAFTQRYSKMDTARELNTGDKESLFLHVRSTNLH</sequence>
<dbReference type="EMBL" id="GBXM01069397">
    <property type="protein sequence ID" value="JAH39180.1"/>
    <property type="molecule type" value="Transcribed_RNA"/>
</dbReference>
<dbReference type="AlphaFoldDB" id="A0A0E9SEP9"/>
<evidence type="ECO:0000256" key="1">
    <source>
        <dbReference type="SAM" id="MobiDB-lite"/>
    </source>
</evidence>
<proteinExistence type="predicted"/>
<feature type="region of interest" description="Disordered" evidence="1">
    <location>
        <begin position="1"/>
        <end position="20"/>
    </location>
</feature>